<evidence type="ECO:0000259" key="4">
    <source>
        <dbReference type="PROSITE" id="PS50043"/>
    </source>
</evidence>
<dbReference type="GO" id="GO:0006355">
    <property type="term" value="P:regulation of DNA-templated transcription"/>
    <property type="evidence" value="ECO:0007669"/>
    <property type="project" value="InterPro"/>
</dbReference>
<organism evidence="6 7">
    <name type="scientific">Ekhidna lutea</name>
    <dbReference type="NCBI Taxonomy" id="447679"/>
    <lineage>
        <taxon>Bacteria</taxon>
        <taxon>Pseudomonadati</taxon>
        <taxon>Bacteroidota</taxon>
        <taxon>Cytophagia</taxon>
        <taxon>Cytophagales</taxon>
        <taxon>Reichenbachiellaceae</taxon>
        <taxon>Ekhidna</taxon>
    </lineage>
</organism>
<proteinExistence type="predicted"/>
<keyword evidence="3" id="KW-0804">Transcription</keyword>
<protein>
    <submittedName>
        <fullName evidence="6">Regulatory protein, luxR family</fullName>
    </submittedName>
</protein>
<dbReference type="PANTHER" id="PTHR44688:SF16">
    <property type="entry name" value="DNA-BINDING TRANSCRIPTIONAL ACTIVATOR DEVR_DOSR"/>
    <property type="match status" value="1"/>
</dbReference>
<dbReference type="Gene3D" id="1.10.10.10">
    <property type="entry name" value="Winged helix-like DNA-binding domain superfamily/Winged helix DNA-binding domain"/>
    <property type="match status" value="1"/>
</dbReference>
<evidence type="ECO:0000256" key="3">
    <source>
        <dbReference type="ARBA" id="ARBA00023163"/>
    </source>
</evidence>
<dbReference type="PANTHER" id="PTHR44688">
    <property type="entry name" value="DNA-BINDING TRANSCRIPTIONAL ACTIVATOR DEVR_DOSR"/>
    <property type="match status" value="1"/>
</dbReference>
<reference evidence="6 7" key="1">
    <citation type="submission" date="2017-06" db="EMBL/GenBank/DDBJ databases">
        <authorList>
            <person name="Kim H.J."/>
            <person name="Triplett B.A."/>
        </authorList>
    </citation>
    <scope>NUCLEOTIDE SEQUENCE [LARGE SCALE GENOMIC DNA]</scope>
    <source>
        <strain evidence="6 7">DSM 19307</strain>
    </source>
</reference>
<dbReference type="EMBL" id="FZPD01000005">
    <property type="protein sequence ID" value="SNT31433.1"/>
    <property type="molecule type" value="Genomic_DNA"/>
</dbReference>
<dbReference type="AlphaFoldDB" id="A0A239LNP2"/>
<dbReference type="InterPro" id="IPR000014">
    <property type="entry name" value="PAS"/>
</dbReference>
<keyword evidence="2" id="KW-0238">DNA-binding</keyword>
<evidence type="ECO:0000256" key="2">
    <source>
        <dbReference type="ARBA" id="ARBA00023125"/>
    </source>
</evidence>
<evidence type="ECO:0000256" key="1">
    <source>
        <dbReference type="ARBA" id="ARBA00023015"/>
    </source>
</evidence>
<evidence type="ECO:0000259" key="5">
    <source>
        <dbReference type="PROSITE" id="PS50112"/>
    </source>
</evidence>
<dbReference type="Gene3D" id="3.30.450.20">
    <property type="entry name" value="PAS domain"/>
    <property type="match status" value="1"/>
</dbReference>
<dbReference type="Pfam" id="PF00196">
    <property type="entry name" value="GerE"/>
    <property type="match status" value="1"/>
</dbReference>
<gene>
    <name evidence="6" type="ORF">SAMN05421640_3372</name>
</gene>
<dbReference type="InterPro" id="IPR016032">
    <property type="entry name" value="Sig_transdc_resp-reg_C-effctor"/>
</dbReference>
<evidence type="ECO:0000313" key="7">
    <source>
        <dbReference type="Proteomes" id="UP000198393"/>
    </source>
</evidence>
<feature type="domain" description="PAS" evidence="5">
    <location>
        <begin position="44"/>
        <end position="82"/>
    </location>
</feature>
<name>A0A239LNP2_EKHLU</name>
<dbReference type="InterPro" id="IPR000792">
    <property type="entry name" value="Tscrpt_reg_LuxR_C"/>
</dbReference>
<dbReference type="GO" id="GO:0003677">
    <property type="term" value="F:DNA binding"/>
    <property type="evidence" value="ECO:0007669"/>
    <property type="project" value="UniProtKB-KW"/>
</dbReference>
<accession>A0A239LNP2</accession>
<dbReference type="Proteomes" id="UP000198393">
    <property type="component" value="Unassembled WGS sequence"/>
</dbReference>
<evidence type="ECO:0000313" key="6">
    <source>
        <dbReference type="EMBL" id="SNT31433.1"/>
    </source>
</evidence>
<dbReference type="RefSeq" id="WP_221406748.1">
    <property type="nucleotide sequence ID" value="NZ_FZPD01000005.1"/>
</dbReference>
<dbReference type="SUPFAM" id="SSF46894">
    <property type="entry name" value="C-terminal effector domain of the bipartite response regulators"/>
    <property type="match status" value="1"/>
</dbReference>
<dbReference type="InterPro" id="IPR036388">
    <property type="entry name" value="WH-like_DNA-bd_sf"/>
</dbReference>
<feature type="domain" description="HTH luxR-type" evidence="4">
    <location>
        <begin position="161"/>
        <end position="226"/>
    </location>
</feature>
<dbReference type="CDD" id="cd06170">
    <property type="entry name" value="LuxR_C_like"/>
    <property type="match status" value="1"/>
</dbReference>
<dbReference type="PROSITE" id="PS50043">
    <property type="entry name" value="HTH_LUXR_2"/>
    <property type="match status" value="1"/>
</dbReference>
<keyword evidence="7" id="KW-1185">Reference proteome</keyword>
<sequence>MDISHLVSRFSQEPTDSYLSPQSLDKKPEYEIREQSIICLTKQKLFGYAPAEIKRISQLYEVIHPEDRDMVIRFSKASIDHFNNGNLKPGRSQTKIVFRVIGKNSKQYYYLRHAIINGVKNNEIASNYTYLSDLTWLKPKVGSWKLNGPGAEHFRFHRSNGTEYECVFTKREKEILRLLARGFYSKDIAQGLKLSKHTVDTHRRNMIRKAKVANTAELLSLAWDMNLKI</sequence>
<dbReference type="PRINTS" id="PR00038">
    <property type="entry name" value="HTHLUXR"/>
</dbReference>
<dbReference type="PROSITE" id="PS00622">
    <property type="entry name" value="HTH_LUXR_1"/>
    <property type="match status" value="1"/>
</dbReference>
<dbReference type="SMART" id="SM00421">
    <property type="entry name" value="HTH_LUXR"/>
    <property type="match status" value="1"/>
</dbReference>
<dbReference type="PROSITE" id="PS50112">
    <property type="entry name" value="PAS"/>
    <property type="match status" value="1"/>
</dbReference>
<keyword evidence="1" id="KW-0805">Transcription regulation</keyword>